<proteinExistence type="predicted"/>
<dbReference type="InterPro" id="IPR056919">
    <property type="entry name" value="Phage_TAC_18"/>
</dbReference>
<keyword evidence="2" id="KW-1185">Reference proteome</keyword>
<dbReference type="RefSeq" id="WP_306156849.1">
    <property type="nucleotide sequence ID" value="NZ_CP132314.1"/>
</dbReference>
<gene>
    <name evidence="1" type="ORF">Q9315_09830</name>
</gene>
<protein>
    <submittedName>
        <fullName evidence="1">Uncharacterized protein</fullName>
    </submittedName>
</protein>
<dbReference type="Proteomes" id="UP001225788">
    <property type="component" value="Chromosome"/>
</dbReference>
<evidence type="ECO:0000313" key="2">
    <source>
        <dbReference type="Proteomes" id="UP001225788"/>
    </source>
</evidence>
<name>A0ABY9JZK3_9HYPH</name>
<sequence>MEFETPGYELDRGRDGKDVVSKREMYERFGQEALIQEPDVPEEGEHLWEWFWHLSGRRMQGMDGPLALTYPEIRAWSEMTGEIVLREEVAVILSMDDGYLGALSKERAAQREANKRP</sequence>
<dbReference type="Pfam" id="PF23812">
    <property type="entry name" value="Phage_TAC_18"/>
    <property type="match status" value="1"/>
</dbReference>
<organism evidence="1 2">
    <name type="scientific">Shinella oryzae</name>
    <dbReference type="NCBI Taxonomy" id="2871820"/>
    <lineage>
        <taxon>Bacteria</taxon>
        <taxon>Pseudomonadati</taxon>
        <taxon>Pseudomonadota</taxon>
        <taxon>Alphaproteobacteria</taxon>
        <taxon>Hyphomicrobiales</taxon>
        <taxon>Rhizobiaceae</taxon>
        <taxon>Shinella</taxon>
    </lineage>
</organism>
<accession>A0ABY9JZK3</accession>
<reference evidence="1 2" key="1">
    <citation type="submission" date="2023-08" db="EMBL/GenBank/DDBJ databases">
        <title>Pathogen: clinical or host-associated sample.</title>
        <authorList>
            <person name="Hergert J."/>
            <person name="Casey R."/>
            <person name="Wagner J."/>
            <person name="Young E.L."/>
            <person name="Oakeson K.F."/>
        </authorList>
    </citation>
    <scope>NUCLEOTIDE SEQUENCE [LARGE SCALE GENOMIC DNA]</scope>
    <source>
        <strain evidence="1 2">UPHL-collab-2</strain>
    </source>
</reference>
<dbReference type="EMBL" id="CP132314">
    <property type="protein sequence ID" value="WLS01747.1"/>
    <property type="molecule type" value="Genomic_DNA"/>
</dbReference>
<evidence type="ECO:0000313" key="1">
    <source>
        <dbReference type="EMBL" id="WLS01747.1"/>
    </source>
</evidence>